<dbReference type="SMART" id="SM00238">
    <property type="entry name" value="BIR"/>
    <property type="match status" value="1"/>
</dbReference>
<dbReference type="PANTHER" id="PTHR46771">
    <property type="entry name" value="DETERIN"/>
    <property type="match status" value="1"/>
</dbReference>
<keyword evidence="4" id="KW-1185">Reference proteome</keyword>
<dbReference type="SUPFAM" id="SSF57924">
    <property type="entry name" value="Inhibitor of apoptosis (IAP) repeat"/>
    <property type="match status" value="1"/>
</dbReference>
<organism evidence="3 4">
    <name type="scientific">Cotesia congregata</name>
    <name type="common">Parasitoid wasp</name>
    <name type="synonym">Apanteles congregatus</name>
    <dbReference type="NCBI Taxonomy" id="51543"/>
    <lineage>
        <taxon>Eukaryota</taxon>
        <taxon>Metazoa</taxon>
        <taxon>Ecdysozoa</taxon>
        <taxon>Arthropoda</taxon>
        <taxon>Hexapoda</taxon>
        <taxon>Insecta</taxon>
        <taxon>Pterygota</taxon>
        <taxon>Neoptera</taxon>
        <taxon>Endopterygota</taxon>
        <taxon>Hymenoptera</taxon>
        <taxon>Apocrita</taxon>
        <taxon>Ichneumonoidea</taxon>
        <taxon>Braconidae</taxon>
        <taxon>Microgastrinae</taxon>
        <taxon>Cotesia</taxon>
    </lineage>
</organism>
<dbReference type="OrthoDB" id="2196114at2759"/>
<dbReference type="PANTHER" id="PTHR46771:SF5">
    <property type="entry name" value="DETERIN"/>
    <property type="match status" value="1"/>
</dbReference>
<dbReference type="EMBL" id="CAJNRD030001120">
    <property type="protein sequence ID" value="CAG5093755.1"/>
    <property type="molecule type" value="Genomic_DNA"/>
</dbReference>
<sequence>MDQFVSTDSMFWKRNRLETYKYWPFKSNAPCNPESMAAAGFFATGGKTEPDSVECFMCNKPMDGWEETDNPWEEHVRHQKDCKYILLNKPDESSWTVEELYDLTKEFCVKEVERTMKKYKSSMNIESEDLRSHIPSVVKNNFKNKKYHS</sequence>
<dbReference type="InterPro" id="IPR001370">
    <property type="entry name" value="BIR_rpt"/>
</dbReference>
<evidence type="ECO:0000256" key="1">
    <source>
        <dbReference type="ARBA" id="ARBA00022723"/>
    </source>
</evidence>
<reference evidence="3" key="1">
    <citation type="submission" date="2021-04" db="EMBL/GenBank/DDBJ databases">
        <authorList>
            <person name="Chebbi M.A.C M."/>
        </authorList>
    </citation>
    <scope>NUCLEOTIDE SEQUENCE</scope>
</reference>
<evidence type="ECO:0000256" key="2">
    <source>
        <dbReference type="ARBA" id="ARBA00022833"/>
    </source>
</evidence>
<keyword evidence="2" id="KW-0862">Zinc</keyword>
<dbReference type="GO" id="GO:0046872">
    <property type="term" value="F:metal ion binding"/>
    <property type="evidence" value="ECO:0007669"/>
    <property type="project" value="UniProtKB-KW"/>
</dbReference>
<comment type="caution">
    <text evidence="3">The sequence shown here is derived from an EMBL/GenBank/DDBJ whole genome shotgun (WGS) entry which is preliminary data.</text>
</comment>
<dbReference type="InterPro" id="IPR051190">
    <property type="entry name" value="Baculoviral_IAP"/>
</dbReference>
<dbReference type="AlphaFoldDB" id="A0A8J2HFF0"/>
<gene>
    <name evidence="3" type="ORF">HICCMSTLAB_LOCUS7081</name>
</gene>
<accession>A0A8J2HFF0</accession>
<name>A0A8J2HFF0_COTCN</name>
<evidence type="ECO:0000313" key="3">
    <source>
        <dbReference type="EMBL" id="CAG5093755.1"/>
    </source>
</evidence>
<dbReference type="PROSITE" id="PS50143">
    <property type="entry name" value="BIR_REPEAT_2"/>
    <property type="match status" value="1"/>
</dbReference>
<evidence type="ECO:0000313" key="4">
    <source>
        <dbReference type="Proteomes" id="UP000786811"/>
    </source>
</evidence>
<dbReference type="Pfam" id="PF00653">
    <property type="entry name" value="BIR"/>
    <property type="match status" value="1"/>
</dbReference>
<dbReference type="Gene3D" id="1.10.1170.10">
    <property type="entry name" value="Inhibitor Of Apoptosis Protein (2mihbC-IAP-1), Chain A"/>
    <property type="match status" value="1"/>
</dbReference>
<dbReference type="CDD" id="cd00022">
    <property type="entry name" value="BIR"/>
    <property type="match status" value="1"/>
</dbReference>
<keyword evidence="1" id="KW-0479">Metal-binding</keyword>
<proteinExistence type="predicted"/>
<protein>
    <submittedName>
        <fullName evidence="3">Similar to Birc5: Baculoviral IAP repeat-containing protein 5 (Rattus norvegicus)</fullName>
    </submittedName>
</protein>
<dbReference type="Proteomes" id="UP000786811">
    <property type="component" value="Unassembled WGS sequence"/>
</dbReference>